<dbReference type="GO" id="GO:0003847">
    <property type="term" value="F:1-alkyl-2-acetylglycerophosphocholine esterase activity"/>
    <property type="evidence" value="ECO:0007669"/>
    <property type="project" value="UniProtKB-EC"/>
</dbReference>
<protein>
    <recommendedName>
        <fullName evidence="1">1-alkyl-2-acetylglycerophosphocholine esterase</fullName>
        <ecNumber evidence="1">3.1.1.47</ecNumber>
    </recommendedName>
</protein>
<dbReference type="PANTHER" id="PTHR10272">
    <property type="entry name" value="PLATELET-ACTIVATING FACTOR ACETYLHYDROLASE"/>
    <property type="match status" value="1"/>
</dbReference>
<dbReference type="GO" id="GO:0016042">
    <property type="term" value="P:lipid catabolic process"/>
    <property type="evidence" value="ECO:0007669"/>
    <property type="project" value="UniProtKB-KW"/>
</dbReference>
<dbReference type="Pfam" id="PF03403">
    <property type="entry name" value="PAF-AH_p_II"/>
    <property type="match status" value="2"/>
</dbReference>
<sequence>MIQSSLLFFSLITFSYAASSTLPIVGRHNYDVAISTASLTDTGRLDPFANNGSSRRVMITSFLPVASCRRKDLQKYMLPATAAFEDEKFGAYGLPNGSFHALELETCASKFPSPRQQGKEESFPLVIFSGALGTSRLLYSSMLQSIAAAGYLVISLDHPYDADVVEFSDGTLIKGVDISDDDLEAALATRVEDIVYVHRQLSNQSVANVLVPGYRDGCKKALLRTAVVGHSFGGAAAAAAMLSLPSIRGGVNLDGTMFGSVLSAGLSRPFLLMGHENKTQETDPSWKATWPNLKGWKRELEVKDAAHYSFSDLPLITETLGLQGQLPQEVGQLLGNIEGNRMMNLTVSYLTSFLDFVLKKKSRGVLFHSMDFPEVVLNAH</sequence>
<evidence type="ECO:0000256" key="5">
    <source>
        <dbReference type="SAM" id="SignalP"/>
    </source>
</evidence>
<keyword evidence="7" id="KW-1185">Reference proteome</keyword>
<organism evidence="6 7">
    <name type="scientific">Didymella heteroderae</name>
    <dbReference type="NCBI Taxonomy" id="1769908"/>
    <lineage>
        <taxon>Eukaryota</taxon>
        <taxon>Fungi</taxon>
        <taxon>Dikarya</taxon>
        <taxon>Ascomycota</taxon>
        <taxon>Pezizomycotina</taxon>
        <taxon>Dothideomycetes</taxon>
        <taxon>Pleosporomycetidae</taxon>
        <taxon>Pleosporales</taxon>
        <taxon>Pleosporineae</taxon>
        <taxon>Didymellaceae</taxon>
        <taxon>Didymella</taxon>
    </lineage>
</organism>
<dbReference type="Gene3D" id="3.40.50.1820">
    <property type="entry name" value="alpha/beta hydrolase"/>
    <property type="match status" value="1"/>
</dbReference>
<feature type="chain" id="PRO_5040127190" description="1-alkyl-2-acetylglycerophosphocholine esterase" evidence="5">
    <location>
        <begin position="18"/>
        <end position="380"/>
    </location>
</feature>
<dbReference type="AlphaFoldDB" id="A0A9P4WY83"/>
<reference evidence="6" key="1">
    <citation type="submission" date="2019-04" db="EMBL/GenBank/DDBJ databases">
        <title>Sequencing of skin fungus with MAO and IRED activity.</title>
        <authorList>
            <person name="Marsaioli A.J."/>
            <person name="Bonatto J.M.C."/>
            <person name="Reis Junior O."/>
        </authorList>
    </citation>
    <scope>NUCLEOTIDE SEQUENCE</scope>
    <source>
        <strain evidence="6">28M1</strain>
    </source>
</reference>
<evidence type="ECO:0000256" key="2">
    <source>
        <dbReference type="ARBA" id="ARBA00022801"/>
    </source>
</evidence>
<keyword evidence="3" id="KW-0442">Lipid degradation</keyword>
<evidence type="ECO:0000256" key="1">
    <source>
        <dbReference type="ARBA" id="ARBA00013201"/>
    </source>
</evidence>
<name>A0A9P4WY83_9PLEO</name>
<dbReference type="EMBL" id="SWKV01000004">
    <property type="protein sequence ID" value="KAF3046380.1"/>
    <property type="molecule type" value="Genomic_DNA"/>
</dbReference>
<dbReference type="OrthoDB" id="2363873at2759"/>
<dbReference type="EC" id="3.1.1.47" evidence="1"/>
<evidence type="ECO:0000313" key="6">
    <source>
        <dbReference type="EMBL" id="KAF3046380.1"/>
    </source>
</evidence>
<keyword evidence="4" id="KW-0443">Lipid metabolism</keyword>
<keyword evidence="2" id="KW-0378">Hydrolase</keyword>
<accession>A0A9P4WY83</accession>
<keyword evidence="5" id="KW-0732">Signal</keyword>
<gene>
    <name evidence="6" type="ORF">E8E12_006309</name>
</gene>
<evidence type="ECO:0000313" key="7">
    <source>
        <dbReference type="Proteomes" id="UP000758155"/>
    </source>
</evidence>
<comment type="caution">
    <text evidence="6">The sequence shown here is derived from an EMBL/GenBank/DDBJ whole genome shotgun (WGS) entry which is preliminary data.</text>
</comment>
<dbReference type="SUPFAM" id="SSF53474">
    <property type="entry name" value="alpha/beta-Hydrolases"/>
    <property type="match status" value="1"/>
</dbReference>
<dbReference type="PANTHER" id="PTHR10272:SF14">
    <property type="entry name" value="PAF ACETYLHYDROLASE FAMILY PROTEIN"/>
    <property type="match status" value="1"/>
</dbReference>
<evidence type="ECO:0000256" key="3">
    <source>
        <dbReference type="ARBA" id="ARBA00022963"/>
    </source>
</evidence>
<feature type="signal peptide" evidence="5">
    <location>
        <begin position="1"/>
        <end position="17"/>
    </location>
</feature>
<evidence type="ECO:0000256" key="4">
    <source>
        <dbReference type="ARBA" id="ARBA00023098"/>
    </source>
</evidence>
<proteinExistence type="predicted"/>
<dbReference type="Proteomes" id="UP000758155">
    <property type="component" value="Unassembled WGS sequence"/>
</dbReference>
<dbReference type="InterPro" id="IPR029058">
    <property type="entry name" value="AB_hydrolase_fold"/>
</dbReference>